<evidence type="ECO:0000259" key="5">
    <source>
        <dbReference type="PROSITE" id="PS51459"/>
    </source>
</evidence>
<evidence type="ECO:0000313" key="6">
    <source>
        <dbReference type="EMBL" id="QAB14428.1"/>
    </source>
</evidence>
<feature type="binding site" evidence="2">
    <location>
        <position position="237"/>
    </location>
    <ligand>
        <name>ATP</name>
        <dbReference type="ChEBI" id="CHEBI:30616"/>
    </ligand>
</feature>
<dbReference type="KEGG" id="htr:EPV75_01435"/>
<dbReference type="InterPro" id="IPR025758">
    <property type="entry name" value="Fic/DOC_N"/>
</dbReference>
<dbReference type="Pfam" id="PF21248">
    <property type="entry name" value="SoFic-like_C"/>
    <property type="match status" value="1"/>
</dbReference>
<proteinExistence type="predicted"/>
<dbReference type="InterPro" id="IPR040198">
    <property type="entry name" value="Fido_containing"/>
</dbReference>
<evidence type="ECO:0000256" key="1">
    <source>
        <dbReference type="PIRNR" id="PIRNR038925"/>
    </source>
</evidence>
<dbReference type="GO" id="GO:0005524">
    <property type="term" value="F:ATP binding"/>
    <property type="evidence" value="ECO:0007669"/>
    <property type="project" value="UniProtKB-UniRule"/>
</dbReference>
<dbReference type="InterPro" id="IPR036597">
    <property type="entry name" value="Fido-like_dom_sf"/>
</dbReference>
<evidence type="ECO:0000313" key="7">
    <source>
        <dbReference type="Proteomes" id="UP000285478"/>
    </source>
</evidence>
<comment type="subunit">
    <text evidence="1">Homodimer.</text>
</comment>
<evidence type="ECO:0000256" key="2">
    <source>
        <dbReference type="PIRSR" id="PIRSR038925-1"/>
    </source>
</evidence>
<dbReference type="NCBIfam" id="NF046030">
    <property type="entry name" value="ProtAdlyltaseSoFic"/>
    <property type="match status" value="1"/>
</dbReference>
<dbReference type="SUPFAM" id="SSF140931">
    <property type="entry name" value="Fic-like"/>
    <property type="match status" value="1"/>
</dbReference>
<organism evidence="6 7">
    <name type="scientific">Hydrogenovibrio thermophilus</name>
    <dbReference type="NCBI Taxonomy" id="265883"/>
    <lineage>
        <taxon>Bacteria</taxon>
        <taxon>Pseudomonadati</taxon>
        <taxon>Pseudomonadota</taxon>
        <taxon>Gammaproteobacteria</taxon>
        <taxon>Thiotrichales</taxon>
        <taxon>Piscirickettsiaceae</taxon>
        <taxon>Hydrogenovibrio</taxon>
    </lineage>
</organism>
<dbReference type="AlphaFoldDB" id="A0A451G4M4"/>
<gene>
    <name evidence="6" type="ORF">EPV75_01435</name>
</gene>
<feature type="binding site" evidence="4">
    <location>
        <begin position="199"/>
        <end position="206"/>
    </location>
    <ligand>
        <name>ATP</name>
        <dbReference type="ChEBI" id="CHEBI:30616"/>
    </ligand>
</feature>
<dbReference type="InterPro" id="IPR048770">
    <property type="entry name" value="SoFic-like_C"/>
</dbReference>
<dbReference type="Gene3D" id="1.10.3290.10">
    <property type="entry name" value="Fido-like domain"/>
    <property type="match status" value="1"/>
</dbReference>
<feature type="binding site" evidence="2">
    <location>
        <position position="195"/>
    </location>
    <ligand>
        <name>ATP</name>
        <dbReference type="ChEBI" id="CHEBI:30616"/>
    </ligand>
</feature>
<dbReference type="InterPro" id="IPR026287">
    <property type="entry name" value="SoFic-like"/>
</dbReference>
<dbReference type="GO" id="GO:0070733">
    <property type="term" value="F:AMPylase activity"/>
    <property type="evidence" value="ECO:0007669"/>
    <property type="project" value="UniProtKB-UniRule"/>
</dbReference>
<comment type="catalytic activity">
    <reaction evidence="1">
        <text>L-tyrosyl-[protein] + ATP = O-(5'-adenylyl)-L-tyrosyl-[protein] + diphosphate</text>
        <dbReference type="Rhea" id="RHEA:54288"/>
        <dbReference type="Rhea" id="RHEA-COMP:10136"/>
        <dbReference type="Rhea" id="RHEA-COMP:13846"/>
        <dbReference type="ChEBI" id="CHEBI:30616"/>
        <dbReference type="ChEBI" id="CHEBI:33019"/>
        <dbReference type="ChEBI" id="CHEBI:46858"/>
        <dbReference type="ChEBI" id="CHEBI:83624"/>
        <dbReference type="EC" id="2.7.7.108"/>
    </reaction>
</comment>
<dbReference type="PANTHER" id="PTHR13504">
    <property type="entry name" value="FIDO DOMAIN-CONTAINING PROTEIN DDB_G0283145"/>
    <property type="match status" value="1"/>
</dbReference>
<feature type="binding site" evidence="2">
    <location>
        <begin position="200"/>
        <end position="206"/>
    </location>
    <ligand>
        <name>ATP</name>
        <dbReference type="ChEBI" id="CHEBI:30616"/>
    </ligand>
</feature>
<feature type="active site" evidence="3">
    <location>
        <position position="195"/>
    </location>
</feature>
<dbReference type="GO" id="GO:0000287">
    <property type="term" value="F:magnesium ion binding"/>
    <property type="evidence" value="ECO:0007669"/>
    <property type="project" value="UniProtKB-UniRule"/>
</dbReference>
<dbReference type="Pfam" id="PF13784">
    <property type="entry name" value="Fic_N"/>
    <property type="match status" value="1"/>
</dbReference>
<name>A0A451G4M4_9GAMM</name>
<comment type="function">
    <text evidence="1">Adenylyltransferase that mediates the addition of adenosine 5'-monophosphate (AMP) to specific residues of target proteins.</text>
</comment>
<evidence type="ECO:0000256" key="3">
    <source>
        <dbReference type="PIRSR" id="PIRSR640198-1"/>
    </source>
</evidence>
<feature type="domain" description="Fido" evidence="5">
    <location>
        <begin position="115"/>
        <end position="259"/>
    </location>
</feature>
<comment type="catalytic activity">
    <reaction evidence="1">
        <text>L-threonyl-[protein] + ATP = 3-O-(5'-adenylyl)-L-threonyl-[protein] + diphosphate</text>
        <dbReference type="Rhea" id="RHEA:54292"/>
        <dbReference type="Rhea" id="RHEA-COMP:11060"/>
        <dbReference type="Rhea" id="RHEA-COMP:13847"/>
        <dbReference type="ChEBI" id="CHEBI:30013"/>
        <dbReference type="ChEBI" id="CHEBI:30616"/>
        <dbReference type="ChEBI" id="CHEBI:33019"/>
        <dbReference type="ChEBI" id="CHEBI:138113"/>
        <dbReference type="EC" id="2.7.7.108"/>
    </reaction>
</comment>
<dbReference type="RefSeq" id="WP_128384232.1">
    <property type="nucleotide sequence ID" value="NZ_CP035033.1"/>
</dbReference>
<accession>A0A451G4M4</accession>
<keyword evidence="1" id="KW-0548">Nucleotidyltransferase</keyword>
<dbReference type="PROSITE" id="PS51459">
    <property type="entry name" value="FIDO"/>
    <property type="match status" value="1"/>
</dbReference>
<dbReference type="Pfam" id="PF02661">
    <property type="entry name" value="Fic"/>
    <property type="match status" value="1"/>
</dbReference>
<keyword evidence="1" id="KW-0808">Transferase</keyword>
<dbReference type="EMBL" id="CP035033">
    <property type="protein sequence ID" value="QAB14428.1"/>
    <property type="molecule type" value="Genomic_DNA"/>
</dbReference>
<keyword evidence="7" id="KW-1185">Reference proteome</keyword>
<feature type="binding site" evidence="2">
    <location>
        <position position="70"/>
    </location>
    <ligand>
        <name>ATP</name>
        <dbReference type="ChEBI" id="CHEBI:30616"/>
    </ligand>
</feature>
<dbReference type="PIRSF" id="PIRSF038925">
    <property type="entry name" value="AMP-prot_trans"/>
    <property type="match status" value="1"/>
</dbReference>
<dbReference type="InterPro" id="IPR003812">
    <property type="entry name" value="Fido"/>
</dbReference>
<protein>
    <recommendedName>
        <fullName evidence="1">Protein adenylyltransferase</fullName>
        <ecNumber evidence="1">2.7.7.108</ecNumber>
    </recommendedName>
    <alternativeName>
        <fullName evidence="1">AMPylator</fullName>
    </alternativeName>
</protein>
<keyword evidence="1 2" id="KW-0067">ATP-binding</keyword>
<evidence type="ECO:0000256" key="4">
    <source>
        <dbReference type="PIRSR" id="PIRSR640198-2"/>
    </source>
</evidence>
<dbReference type="EC" id="2.7.7.108" evidence="1"/>
<feature type="binding site" evidence="4">
    <location>
        <begin position="237"/>
        <end position="238"/>
    </location>
    <ligand>
        <name>ATP</name>
        <dbReference type="ChEBI" id="CHEBI:30616"/>
    </ligand>
</feature>
<reference evidence="6 7" key="1">
    <citation type="journal article" date="2018" name="Environ. Microbiol.">
        <title>Genomes of ubiquitous marine and hypersaline Hydrogenovibrio, Thiomicrorhabdus and Thiomicrospira spp. encode a diversity of mechanisms to sustain chemolithoautotrophy in heterogeneous environments.</title>
        <authorList>
            <person name="Scott K.M."/>
            <person name="Williams J."/>
            <person name="Porter C.M.B."/>
            <person name="Russel S."/>
            <person name="Harmer T.L."/>
            <person name="Paul J.H."/>
            <person name="Antonen K.M."/>
            <person name="Bridges M.K."/>
            <person name="Camper G.J."/>
            <person name="Campla C.K."/>
            <person name="Casella L.G."/>
            <person name="Chase E."/>
            <person name="Conrad J.W."/>
            <person name="Cruz M.C."/>
            <person name="Dunlap D.S."/>
            <person name="Duran L."/>
            <person name="Fahsbender E.M."/>
            <person name="Goldsmith D.B."/>
            <person name="Keeley R.F."/>
            <person name="Kondoff M.R."/>
            <person name="Kussy B.I."/>
            <person name="Lane M.K."/>
            <person name="Lawler S."/>
            <person name="Leigh B.A."/>
            <person name="Lewis C."/>
            <person name="Lostal L.M."/>
            <person name="Marking D."/>
            <person name="Mancera P.A."/>
            <person name="McClenthan E.C."/>
            <person name="McIntyre E.A."/>
            <person name="Mine J.A."/>
            <person name="Modi S."/>
            <person name="Moore B.D."/>
            <person name="Morgan W.A."/>
            <person name="Nelson K.M."/>
            <person name="Nguyen K.N."/>
            <person name="Ogburn N."/>
            <person name="Parrino D.G."/>
            <person name="Pedapudi A.D."/>
            <person name="Pelham R.P."/>
            <person name="Preece A.M."/>
            <person name="Rampersad E.A."/>
            <person name="Richardson J.C."/>
            <person name="Rodgers C.M."/>
            <person name="Schaffer B.L."/>
            <person name="Sheridan N.E."/>
            <person name="Solone M.R."/>
            <person name="Staley Z.R."/>
            <person name="Tabuchi M."/>
            <person name="Waide R.J."/>
            <person name="Wanjugi P.W."/>
            <person name="Young S."/>
            <person name="Clum A."/>
            <person name="Daum C."/>
            <person name="Huntemann M."/>
            <person name="Ivanova N."/>
            <person name="Kyrpides N."/>
            <person name="Mikhailova N."/>
            <person name="Palaniappan K."/>
            <person name="Pillay M."/>
            <person name="Reddy T.B.K."/>
            <person name="Shapiro N."/>
            <person name="Stamatis D."/>
            <person name="Varghese N."/>
            <person name="Woyke T."/>
            <person name="Boden R."/>
            <person name="Freyermuth S.K."/>
            <person name="Kerfeld C.A."/>
        </authorList>
    </citation>
    <scope>NUCLEOTIDE SEQUENCE [LARGE SCALE GENOMIC DNA]</scope>
    <source>
        <strain evidence="6 7">JR-2</strain>
    </source>
</reference>
<dbReference type="Proteomes" id="UP000285478">
    <property type="component" value="Chromosome"/>
</dbReference>
<keyword evidence="1 2" id="KW-0547">Nucleotide-binding</keyword>
<sequence length="368" mass="42421">MAWNPEIPYNDIPTLPVVTHDIETKAILKKVTSARTALAQLNQSAKQMPNQPVLINTLPLLEAQSSSEIENIVTTKDSLFQFSDNYNSADPATKEALRYRTALFQGYENINERPLTANTAMKICSIIKDQDMGVRKLPGTVLANNRTGETIYTPPEGEAVIRELLSNWEKFIHSDIDLDPLIKLAISHYQFEAIHPFSDGNGRSGRVINSLFLLQEKLIDLPILYLSRYIIEHKDDYYRLLLSVTKDHNWEEWILFMLGAVEDTSNWTLEKINAIDKLMLHTKKYIKAQMPKQYSYELLEILFNQPYCRIQNLIDAEIAQRQTASNYLQELCKIGVLQEINMGRDKLFLHPKLLRLLTQESNDFPLYF</sequence>
<dbReference type="GO" id="GO:0042803">
    <property type="term" value="F:protein homodimerization activity"/>
    <property type="evidence" value="ECO:0007669"/>
    <property type="project" value="UniProtKB-UniRule"/>
</dbReference>
<dbReference type="PANTHER" id="PTHR13504:SF35">
    <property type="entry name" value="PROTEIN ADENYLYLTRANSFERASE SOFIC"/>
    <property type="match status" value="1"/>
</dbReference>